<comment type="caution">
    <text evidence="1">The sequence shown here is derived from an EMBL/GenBank/DDBJ whole genome shotgun (WGS) entry which is preliminary data.</text>
</comment>
<dbReference type="AlphaFoldDB" id="A0A8X8ZAX2"/>
<dbReference type="PANTHER" id="PTHR34395:SF15">
    <property type="entry name" value="OS09G0292400 PROTEIN"/>
    <property type="match status" value="1"/>
</dbReference>
<sequence>MPHLQQHTSSSLRFPFSKLRLTMHMSAFSSEGLWIGQLLLSSVVLWCFNVRGFYHCSAPGHLRYSGSELEPYSSLIWFVVKSSMSGDRTFIDGDVSSGSGEEANMLDGHNKHHTVIPHSGRHKRSRKATGDAMLEIAAASKMRAAAIMRTEERFTISKCIRILDEMQGVDQNVYFFALDLFENPSARETFISLKSERRLVNLVTAAKERCDLLTGRSCDYPTDPEIKTSTDQVQPCMQHRKANFNNEKA</sequence>
<dbReference type="EMBL" id="PNBA02000016">
    <property type="protein sequence ID" value="KAG6397349.1"/>
    <property type="molecule type" value="Genomic_DNA"/>
</dbReference>
<keyword evidence="2" id="KW-1185">Reference proteome</keyword>
<name>A0A8X8ZAX2_SALSN</name>
<dbReference type="PANTHER" id="PTHR34395">
    <property type="entry name" value="OS11G0427500 PROTEIN"/>
    <property type="match status" value="1"/>
</dbReference>
<accession>A0A8X8ZAX2</accession>
<dbReference type="Proteomes" id="UP000298416">
    <property type="component" value="Unassembled WGS sequence"/>
</dbReference>
<proteinExistence type="predicted"/>
<reference evidence="1" key="1">
    <citation type="submission" date="2018-01" db="EMBL/GenBank/DDBJ databases">
        <authorList>
            <person name="Mao J.F."/>
        </authorList>
    </citation>
    <scope>NUCLEOTIDE SEQUENCE</scope>
    <source>
        <strain evidence="1">Huo1</strain>
        <tissue evidence="1">Leaf</tissue>
    </source>
</reference>
<evidence type="ECO:0000313" key="1">
    <source>
        <dbReference type="EMBL" id="KAG6397349.1"/>
    </source>
</evidence>
<protein>
    <submittedName>
        <fullName evidence="1">Uncharacterized protein</fullName>
    </submittedName>
</protein>
<evidence type="ECO:0000313" key="2">
    <source>
        <dbReference type="Proteomes" id="UP000298416"/>
    </source>
</evidence>
<gene>
    <name evidence="1" type="ORF">SASPL_143516</name>
</gene>
<organism evidence="1">
    <name type="scientific">Salvia splendens</name>
    <name type="common">Scarlet sage</name>
    <dbReference type="NCBI Taxonomy" id="180675"/>
    <lineage>
        <taxon>Eukaryota</taxon>
        <taxon>Viridiplantae</taxon>
        <taxon>Streptophyta</taxon>
        <taxon>Embryophyta</taxon>
        <taxon>Tracheophyta</taxon>
        <taxon>Spermatophyta</taxon>
        <taxon>Magnoliopsida</taxon>
        <taxon>eudicotyledons</taxon>
        <taxon>Gunneridae</taxon>
        <taxon>Pentapetalae</taxon>
        <taxon>asterids</taxon>
        <taxon>lamiids</taxon>
        <taxon>Lamiales</taxon>
        <taxon>Lamiaceae</taxon>
        <taxon>Nepetoideae</taxon>
        <taxon>Mentheae</taxon>
        <taxon>Salviinae</taxon>
        <taxon>Salvia</taxon>
        <taxon>Salvia subgen. Calosphace</taxon>
        <taxon>core Calosphace</taxon>
    </lineage>
</organism>
<reference evidence="1" key="2">
    <citation type="submission" date="2020-08" db="EMBL/GenBank/DDBJ databases">
        <title>Plant Genome Project.</title>
        <authorList>
            <person name="Zhang R.-G."/>
        </authorList>
    </citation>
    <scope>NUCLEOTIDE SEQUENCE</scope>
    <source>
        <strain evidence="1">Huo1</strain>
        <tissue evidence="1">Leaf</tissue>
    </source>
</reference>